<dbReference type="AlphaFoldDB" id="A0AAJ5TCW6"/>
<proteinExistence type="predicted"/>
<protein>
    <submittedName>
        <fullName evidence="2">DNA polymerase III subunit delta</fullName>
    </submittedName>
</protein>
<dbReference type="RefSeq" id="WP_044635643.1">
    <property type="nucleotide sequence ID" value="NZ_CP007229.1"/>
</dbReference>
<dbReference type="KEGG" id="mds:MDIS_03580"/>
<dbReference type="PANTHER" id="PTHR11669">
    <property type="entry name" value="REPLICATION FACTOR C / DNA POLYMERASE III GAMMA-TAU SUBUNIT"/>
    <property type="match status" value="1"/>
</dbReference>
<dbReference type="PANTHER" id="PTHR11669:SF0">
    <property type="entry name" value="PROTEIN STICHEL-LIKE 2"/>
    <property type="match status" value="1"/>
</dbReference>
<keyword evidence="3" id="KW-1185">Reference proteome</keyword>
<evidence type="ECO:0000313" key="3">
    <source>
        <dbReference type="Proteomes" id="UP000224629"/>
    </source>
</evidence>
<gene>
    <name evidence="2" type="primary">holB</name>
    <name evidence="1" type="ORF">CSW10_03340</name>
    <name evidence="2" type="ORF">NCTC10125_00674</name>
</gene>
<dbReference type="InterPro" id="IPR027417">
    <property type="entry name" value="P-loop_NTPase"/>
</dbReference>
<reference evidence="1 3" key="1">
    <citation type="submission" date="2017-10" db="EMBL/GenBank/DDBJ databases">
        <title>Genome-wide analysis of the first isolated strain mycoplasma dispar GS01.</title>
        <authorList>
            <person name="Hao H."/>
            <person name="Chen S."/>
            <person name="Zhao P."/>
            <person name="Chu Y."/>
            <person name="Liu Y."/>
        </authorList>
    </citation>
    <scope>NUCLEOTIDE SEQUENCE [LARGE SCALE GENOMIC DNA]</scope>
    <source>
        <strain evidence="1 3">GS01</strain>
    </source>
</reference>
<dbReference type="GO" id="GO:0006261">
    <property type="term" value="P:DNA-templated DNA replication"/>
    <property type="evidence" value="ECO:0007669"/>
    <property type="project" value="TreeGrafter"/>
</dbReference>
<dbReference type="EMBL" id="LR214971">
    <property type="protein sequence ID" value="VEU62524.1"/>
    <property type="molecule type" value="Genomic_DNA"/>
</dbReference>
<dbReference type="Proteomes" id="UP000224629">
    <property type="component" value="Chromosome"/>
</dbReference>
<evidence type="ECO:0000313" key="4">
    <source>
        <dbReference type="Proteomes" id="UP000289629"/>
    </source>
</evidence>
<dbReference type="Proteomes" id="UP000289629">
    <property type="component" value="Chromosome"/>
</dbReference>
<dbReference type="Gene3D" id="3.40.50.300">
    <property type="entry name" value="P-loop containing nucleotide triphosphate hydrolases"/>
    <property type="match status" value="1"/>
</dbReference>
<dbReference type="NCBIfam" id="NF005515">
    <property type="entry name" value="PRK07132.1"/>
    <property type="match status" value="1"/>
</dbReference>
<evidence type="ECO:0000313" key="1">
    <source>
        <dbReference type="EMBL" id="ATP59938.1"/>
    </source>
</evidence>
<accession>A0AAJ5TCW6</accession>
<dbReference type="SUPFAM" id="SSF52540">
    <property type="entry name" value="P-loop containing nucleoside triphosphate hydrolases"/>
    <property type="match status" value="1"/>
</dbReference>
<dbReference type="InterPro" id="IPR050238">
    <property type="entry name" value="DNA_Rep/Repair_Clamp_Loader"/>
</dbReference>
<sequence>MLAETKNWTHFLNSLTESEKISHAILLISSYANFLDDKIKEFLDIFENQYDIFEYDILNKTLSKQAFVEEINKLYFSSFSNHQSKIFILKNIEGAHVSLLNSILKILEDPPRSTYFLLTSKSQNLVIPTVVSRCQVFRFSKLDNEKELKKKLDNWKKSPYNSIFSRIFTNFEVAINAIQVVSEEDLVKFESLLRNLVKNKVDFLIFLNKTLTKENTIIYVKMLIFHLKSIFFDYFKKNLKNFKKEKFLPLNFEKMTNIMQSSHNFLSTLSTNENFNVQKSAFLVRLNIILS</sequence>
<dbReference type="EMBL" id="CP024161">
    <property type="protein sequence ID" value="ATP59938.1"/>
    <property type="molecule type" value="Genomic_DNA"/>
</dbReference>
<name>A0AAJ5TCW6_9BACT</name>
<reference evidence="2 4" key="2">
    <citation type="submission" date="2019-01" db="EMBL/GenBank/DDBJ databases">
        <authorList>
            <consortium name="Pathogen Informatics"/>
        </authorList>
    </citation>
    <scope>NUCLEOTIDE SEQUENCE [LARGE SCALE GENOMIC DNA]</scope>
    <source>
        <strain evidence="2 4">NCTC10125</strain>
    </source>
</reference>
<dbReference type="Pfam" id="PF13177">
    <property type="entry name" value="DNA_pol3_delta2"/>
    <property type="match status" value="1"/>
</dbReference>
<organism evidence="2 4">
    <name type="scientific">Mesomycoplasma dispar</name>
    <dbReference type="NCBI Taxonomy" id="86660"/>
    <lineage>
        <taxon>Bacteria</taxon>
        <taxon>Bacillati</taxon>
        <taxon>Mycoplasmatota</taxon>
        <taxon>Mycoplasmoidales</taxon>
        <taxon>Metamycoplasmataceae</taxon>
        <taxon>Mesomycoplasma</taxon>
    </lineage>
</organism>
<evidence type="ECO:0000313" key="2">
    <source>
        <dbReference type="EMBL" id="VEU62524.1"/>
    </source>
</evidence>